<gene>
    <name evidence="2" type="ORF">mMyoMyo1_009472</name>
</gene>
<feature type="region of interest" description="Disordered" evidence="1">
    <location>
        <begin position="123"/>
        <end position="143"/>
    </location>
</feature>
<proteinExistence type="predicted"/>
<reference evidence="2 3" key="1">
    <citation type="journal article" date="2020" name="Nature">
        <title>Six reference-quality genomes reveal evolution of bat adaptations.</title>
        <authorList>
            <person name="Jebb D."/>
            <person name="Huang Z."/>
            <person name="Pippel M."/>
            <person name="Hughes G.M."/>
            <person name="Lavrichenko K."/>
            <person name="Devanna P."/>
            <person name="Winkler S."/>
            <person name="Jermiin L.S."/>
            <person name="Skirmuntt E.C."/>
            <person name="Katzourakis A."/>
            <person name="Burkitt-Gray L."/>
            <person name="Ray D.A."/>
            <person name="Sullivan K.A.M."/>
            <person name="Roscito J.G."/>
            <person name="Kirilenko B.M."/>
            <person name="Davalos L.M."/>
            <person name="Corthals A.P."/>
            <person name="Power M.L."/>
            <person name="Jones G."/>
            <person name="Ransome R.D."/>
            <person name="Dechmann D.K.N."/>
            <person name="Locatelli A.G."/>
            <person name="Puechmaille S.J."/>
            <person name="Fedrigo O."/>
            <person name="Jarvis E.D."/>
            <person name="Hiller M."/>
            <person name="Vernes S.C."/>
            <person name="Myers E.W."/>
            <person name="Teeling E.C."/>
        </authorList>
    </citation>
    <scope>NUCLEOTIDE SEQUENCE [LARGE SCALE GENOMIC DNA]</scope>
    <source>
        <strain evidence="2">MMyoMyo1</strain>
        <tissue evidence="2">Flight muscle</tissue>
    </source>
</reference>
<dbReference type="EMBL" id="JABWUV010000019">
    <property type="protein sequence ID" value="KAF6285913.1"/>
    <property type="molecule type" value="Genomic_DNA"/>
</dbReference>
<protein>
    <submittedName>
        <fullName evidence="2">Uncharacterized protein</fullName>
    </submittedName>
</protein>
<sequence length="143" mass="14994">MLPPSLPARYGAQKLRSHSQIRVWRSQKQTHQQTKTAMASRKVCACAFLGLPQVSWAPPSRGSRSDGKQFFSDCGLHFPEGSEAGDSELNTALTVLTSGRGGGVPGKLGSSTPDCPQVGATVRGPACGERQEPAGCRSGLSLA</sequence>
<comment type="caution">
    <text evidence="2">The sequence shown here is derived from an EMBL/GenBank/DDBJ whole genome shotgun (WGS) entry which is preliminary data.</text>
</comment>
<accession>A0A7J7SC23</accession>
<dbReference type="AlphaFoldDB" id="A0A7J7SC23"/>
<organism evidence="2 3">
    <name type="scientific">Myotis myotis</name>
    <name type="common">Greater mouse-eared bat</name>
    <name type="synonym">Vespertilio myotis</name>
    <dbReference type="NCBI Taxonomy" id="51298"/>
    <lineage>
        <taxon>Eukaryota</taxon>
        <taxon>Metazoa</taxon>
        <taxon>Chordata</taxon>
        <taxon>Craniata</taxon>
        <taxon>Vertebrata</taxon>
        <taxon>Euteleostomi</taxon>
        <taxon>Mammalia</taxon>
        <taxon>Eutheria</taxon>
        <taxon>Laurasiatheria</taxon>
        <taxon>Chiroptera</taxon>
        <taxon>Yangochiroptera</taxon>
        <taxon>Vespertilionidae</taxon>
        <taxon>Myotis</taxon>
    </lineage>
</organism>
<evidence type="ECO:0000256" key="1">
    <source>
        <dbReference type="SAM" id="MobiDB-lite"/>
    </source>
</evidence>
<evidence type="ECO:0000313" key="2">
    <source>
        <dbReference type="EMBL" id="KAF6285913.1"/>
    </source>
</evidence>
<dbReference type="Proteomes" id="UP000527355">
    <property type="component" value="Unassembled WGS sequence"/>
</dbReference>
<name>A0A7J7SC23_MYOMY</name>
<keyword evidence="3" id="KW-1185">Reference proteome</keyword>
<evidence type="ECO:0000313" key="3">
    <source>
        <dbReference type="Proteomes" id="UP000527355"/>
    </source>
</evidence>